<evidence type="ECO:0000256" key="1">
    <source>
        <dbReference type="SAM" id="MobiDB-lite"/>
    </source>
</evidence>
<name>A0A9Q0B340_9PEZI</name>
<sequence length="67" mass="7724">MASQHQEVDVRDAGDPGRPEKRGSCDSHRQQPTPVNDKPFIVNTIDRRLVVYHVDREMSEKMLVYMG</sequence>
<feature type="region of interest" description="Disordered" evidence="1">
    <location>
        <begin position="1"/>
        <end position="39"/>
    </location>
</feature>
<feature type="compositionally biased region" description="Basic and acidic residues" evidence="1">
    <location>
        <begin position="1"/>
        <end position="29"/>
    </location>
</feature>
<accession>A0A9Q0B340</accession>
<evidence type="ECO:0000313" key="3">
    <source>
        <dbReference type="Proteomes" id="UP001056436"/>
    </source>
</evidence>
<evidence type="ECO:0000313" key="2">
    <source>
        <dbReference type="EMBL" id="KAI3548680.1"/>
    </source>
</evidence>
<protein>
    <submittedName>
        <fullName evidence="2">Uncharacterized protein</fullName>
    </submittedName>
</protein>
<comment type="caution">
    <text evidence="2">The sequence shown here is derived from an EMBL/GenBank/DDBJ whole genome shotgun (WGS) entry which is preliminary data.</text>
</comment>
<organism evidence="2 3">
    <name type="scientific">Colletotrichum abscissum</name>
    <dbReference type="NCBI Taxonomy" id="1671311"/>
    <lineage>
        <taxon>Eukaryota</taxon>
        <taxon>Fungi</taxon>
        <taxon>Dikarya</taxon>
        <taxon>Ascomycota</taxon>
        <taxon>Pezizomycotina</taxon>
        <taxon>Sordariomycetes</taxon>
        <taxon>Hypocreomycetidae</taxon>
        <taxon>Glomerellales</taxon>
        <taxon>Glomerellaceae</taxon>
        <taxon>Colletotrichum</taxon>
        <taxon>Colletotrichum acutatum species complex</taxon>
    </lineage>
</organism>
<keyword evidence="3" id="KW-1185">Reference proteome</keyword>
<dbReference type="AlphaFoldDB" id="A0A9Q0B340"/>
<dbReference type="EMBL" id="SDAQ01000048">
    <property type="protein sequence ID" value="KAI3548680.1"/>
    <property type="molecule type" value="Genomic_DNA"/>
</dbReference>
<reference evidence="2" key="1">
    <citation type="submission" date="2019-01" db="EMBL/GenBank/DDBJ databases">
        <title>Colletotrichum abscissum LGMF1257.</title>
        <authorList>
            <person name="Baroncelli R."/>
        </authorList>
    </citation>
    <scope>NUCLEOTIDE SEQUENCE</scope>
    <source>
        <strain evidence="2">Ca142</strain>
    </source>
</reference>
<gene>
    <name evidence="2" type="ORF">CABS02_08210</name>
</gene>
<proteinExistence type="predicted"/>
<dbReference type="Proteomes" id="UP001056436">
    <property type="component" value="Unassembled WGS sequence"/>
</dbReference>